<keyword evidence="2" id="KW-1185">Reference proteome</keyword>
<proteinExistence type="predicted"/>
<name>A0A9P5S4H0_9FUNG</name>
<organism evidence="1 2">
    <name type="scientific">Linnemannia schmuckeri</name>
    <dbReference type="NCBI Taxonomy" id="64567"/>
    <lineage>
        <taxon>Eukaryota</taxon>
        <taxon>Fungi</taxon>
        <taxon>Fungi incertae sedis</taxon>
        <taxon>Mucoromycota</taxon>
        <taxon>Mortierellomycotina</taxon>
        <taxon>Mortierellomycetes</taxon>
        <taxon>Mortierellales</taxon>
        <taxon>Mortierellaceae</taxon>
        <taxon>Linnemannia</taxon>
    </lineage>
</organism>
<accession>A0A9P5S4H0</accession>
<comment type="caution">
    <text evidence="1">The sequence shown here is derived from an EMBL/GenBank/DDBJ whole genome shotgun (WGS) entry which is preliminary data.</text>
</comment>
<dbReference type="AlphaFoldDB" id="A0A9P5S4H0"/>
<reference evidence="1" key="1">
    <citation type="journal article" date="2020" name="Fungal Divers.">
        <title>Resolving the Mortierellaceae phylogeny through synthesis of multi-gene phylogenetics and phylogenomics.</title>
        <authorList>
            <person name="Vandepol N."/>
            <person name="Liber J."/>
            <person name="Desiro A."/>
            <person name="Na H."/>
            <person name="Kennedy M."/>
            <person name="Barry K."/>
            <person name="Grigoriev I.V."/>
            <person name="Miller A.N."/>
            <person name="O'Donnell K."/>
            <person name="Stajich J.E."/>
            <person name="Bonito G."/>
        </authorList>
    </citation>
    <scope>NUCLEOTIDE SEQUENCE</scope>
    <source>
        <strain evidence="1">NRRL 6426</strain>
    </source>
</reference>
<dbReference type="EMBL" id="JAAAUQ010000105">
    <property type="protein sequence ID" value="KAF9154650.1"/>
    <property type="molecule type" value="Genomic_DNA"/>
</dbReference>
<dbReference type="OrthoDB" id="2409706at2759"/>
<evidence type="ECO:0000313" key="2">
    <source>
        <dbReference type="Proteomes" id="UP000748756"/>
    </source>
</evidence>
<sequence length="455" mass="51422">MSLFQRFRLGNNDIESLALRKDADGPLFSRMDNITDIFPGASRFRVNGISILFLQNEQGQRYEPKRIAYYPDDVVEVITAAHTCTPIASQNSCNDGAVSLSFLPLCSHPSSASQALARIPQDSQNQFLARPMAALSSIASDITHIQYQLDHSADQQSVYHQELLERLVQRFKRRPMRRSEMNEYWLSPLQPRRETRECAGCSSKPSINLSSPISTIPAKNSVYLAKPDEYELFRPTEFFDRYGSYILEMLQVFRYCLTVTAAVIPAVALAEAGVKDIMDGVKSISESTMEAKLEEEAVGHGVIETNTDTQEEDEVFKGLATLEGADLRQLDTFLRKTDAHKVLGNLYRISIDTGHVKWVCLDHYRQVYRETAKTSFIQFVETNGGTYNPQLGKVTVSIKSDTATKDFFSRLPKQASSVRRLSVTLDWSFGSADLTMLVDKIVSRMSDTWNWIYRT</sequence>
<protein>
    <submittedName>
        <fullName evidence="1">Uncharacterized protein</fullName>
    </submittedName>
</protein>
<dbReference type="Proteomes" id="UP000748756">
    <property type="component" value="Unassembled WGS sequence"/>
</dbReference>
<gene>
    <name evidence="1" type="ORF">BG015_000335</name>
</gene>
<evidence type="ECO:0000313" key="1">
    <source>
        <dbReference type="EMBL" id="KAF9154650.1"/>
    </source>
</evidence>